<dbReference type="OMA" id="ARQQIWT"/>
<dbReference type="GO" id="GO:0032543">
    <property type="term" value="P:mitochondrial translation"/>
    <property type="evidence" value="ECO:0007669"/>
    <property type="project" value="UniProtKB-ARBA"/>
</dbReference>
<evidence type="ECO:0000313" key="8">
    <source>
        <dbReference type="Proteomes" id="UP000433876"/>
    </source>
</evidence>
<dbReference type="InterPro" id="IPR045853">
    <property type="entry name" value="Pep_chain_release_fac_I_sf"/>
</dbReference>
<dbReference type="FunFam" id="3.30.160.20:FF:000065">
    <property type="entry name" value="Peptidyl-tRNA hydrolase domain protein"/>
    <property type="match status" value="1"/>
</dbReference>
<comment type="subcellular location">
    <subcellularLocation>
        <location evidence="1">Mitochondrion</location>
    </subcellularLocation>
</comment>
<sequence>MKTTLRLPALFDTAGGRILKYGDLPFLSGLGLSSGLLGRRPVIATLAARPGTAAAAAAAATTPFTTTAASWLKSWQMPPRPKLPEDELEEVYLKGSGPGGQKINKTNSAVQLRHIPTNIVIKCQETRSRTQNRKLAREILAAKVDFHLNGDKSRVAIVGNVKKKKADSKAKKARRKYKKLEEEKAGKGGAGVDGQIAEGEEGREVEEGEEGEEWEEVDAEAAEGEEELQEAKKGEEAEKRGGSADAAVKQ</sequence>
<dbReference type="GO" id="GO:0003747">
    <property type="term" value="F:translation release factor activity"/>
    <property type="evidence" value="ECO:0007669"/>
    <property type="project" value="InterPro"/>
</dbReference>
<feature type="domain" description="Prokaryotic-type class I peptide chain release factors" evidence="6">
    <location>
        <begin position="82"/>
        <end position="181"/>
    </location>
</feature>
<dbReference type="Proteomes" id="UP000433876">
    <property type="component" value="Unassembled WGS sequence"/>
</dbReference>
<keyword evidence="4" id="KW-0496">Mitochondrion</keyword>
<dbReference type="PANTHER" id="PTHR46203">
    <property type="entry name" value="PROBABLE PEPTIDE CHAIN RELEASE FACTOR C12ORF65"/>
    <property type="match status" value="1"/>
</dbReference>
<evidence type="ECO:0000256" key="3">
    <source>
        <dbReference type="ARBA" id="ARBA00022946"/>
    </source>
</evidence>
<dbReference type="Pfam" id="PF00472">
    <property type="entry name" value="RF-1"/>
    <property type="match status" value="1"/>
</dbReference>
<gene>
    <name evidence="7" type="ORF">SMACR_04415</name>
</gene>
<feature type="compositionally biased region" description="Basic residues" evidence="5">
    <location>
        <begin position="168"/>
        <end position="178"/>
    </location>
</feature>
<dbReference type="SUPFAM" id="SSF75620">
    <property type="entry name" value="Release factor"/>
    <property type="match status" value="1"/>
</dbReference>
<reference evidence="7 8" key="1">
    <citation type="submission" date="2017-07" db="EMBL/GenBank/DDBJ databases">
        <title>Genome sequence of the Sordaria macrospora wild type strain R19027.</title>
        <authorList>
            <person name="Nowrousian M."/>
            <person name="Teichert I."/>
            <person name="Kueck U."/>
        </authorList>
    </citation>
    <scope>NUCLEOTIDE SEQUENCE [LARGE SCALE GENOMIC DNA]</scope>
    <source>
        <strain evidence="7 8">R19027</strain>
        <tissue evidence="7">Mycelium</tissue>
    </source>
</reference>
<keyword evidence="3" id="KW-0809">Transit peptide</keyword>
<dbReference type="PANTHER" id="PTHR46203:SF1">
    <property type="entry name" value="MITOCHONDRIAL TRANSLATION RELEASE FACTOR IN RESCUE"/>
    <property type="match status" value="1"/>
</dbReference>
<evidence type="ECO:0000256" key="1">
    <source>
        <dbReference type="ARBA" id="ARBA00004173"/>
    </source>
</evidence>
<dbReference type="InterPro" id="IPR052405">
    <property type="entry name" value="Mito_Transl_Release_Factor"/>
</dbReference>
<evidence type="ECO:0000259" key="6">
    <source>
        <dbReference type="Pfam" id="PF00472"/>
    </source>
</evidence>
<evidence type="ECO:0000256" key="4">
    <source>
        <dbReference type="ARBA" id="ARBA00023128"/>
    </source>
</evidence>
<comment type="caution">
    <text evidence="7">The sequence shown here is derived from an EMBL/GenBank/DDBJ whole genome shotgun (WGS) entry which is preliminary data.</text>
</comment>
<dbReference type="Gene3D" id="3.30.160.20">
    <property type="match status" value="1"/>
</dbReference>
<accession>A0A8S8ZS31</accession>
<feature type="compositionally biased region" description="Acidic residues" evidence="5">
    <location>
        <begin position="198"/>
        <end position="228"/>
    </location>
</feature>
<evidence type="ECO:0000313" key="7">
    <source>
        <dbReference type="EMBL" id="KAA8631481.1"/>
    </source>
</evidence>
<dbReference type="AlphaFoldDB" id="A0A8S8ZS31"/>
<feature type="compositionally biased region" description="Basic and acidic residues" evidence="5">
    <location>
        <begin position="229"/>
        <end position="242"/>
    </location>
</feature>
<dbReference type="InterPro" id="IPR000352">
    <property type="entry name" value="Pep_chain_release_fac_I"/>
</dbReference>
<evidence type="ECO:0000256" key="5">
    <source>
        <dbReference type="SAM" id="MobiDB-lite"/>
    </source>
</evidence>
<feature type="region of interest" description="Disordered" evidence="5">
    <location>
        <begin position="168"/>
        <end position="250"/>
    </location>
</feature>
<comment type="similarity">
    <text evidence="2">Belongs to the prokaryotic/mitochondrial release factor family.</text>
</comment>
<dbReference type="EMBL" id="NMPR01000076">
    <property type="protein sequence ID" value="KAA8631481.1"/>
    <property type="molecule type" value="Genomic_DNA"/>
</dbReference>
<organism evidence="7 8">
    <name type="scientific">Sordaria macrospora</name>
    <dbReference type="NCBI Taxonomy" id="5147"/>
    <lineage>
        <taxon>Eukaryota</taxon>
        <taxon>Fungi</taxon>
        <taxon>Dikarya</taxon>
        <taxon>Ascomycota</taxon>
        <taxon>Pezizomycotina</taxon>
        <taxon>Sordariomycetes</taxon>
        <taxon>Sordariomycetidae</taxon>
        <taxon>Sordariales</taxon>
        <taxon>Sordariaceae</taxon>
        <taxon>Sordaria</taxon>
    </lineage>
</organism>
<dbReference type="GO" id="GO:0005739">
    <property type="term" value="C:mitochondrion"/>
    <property type="evidence" value="ECO:0007669"/>
    <property type="project" value="UniProtKB-SubCell"/>
</dbReference>
<protein>
    <recommendedName>
        <fullName evidence="6">Prokaryotic-type class I peptide chain release factors domain-containing protein</fullName>
    </recommendedName>
</protein>
<dbReference type="VEuPathDB" id="FungiDB:SMAC_04415"/>
<proteinExistence type="inferred from homology"/>
<name>A0A8S8ZS31_SORMA</name>
<evidence type="ECO:0000256" key="2">
    <source>
        <dbReference type="ARBA" id="ARBA00010835"/>
    </source>
</evidence>